<keyword evidence="9" id="KW-1185">Reference proteome</keyword>
<keyword evidence="4 6" id="KW-0472">Membrane</keyword>
<dbReference type="GO" id="GO:0001518">
    <property type="term" value="C:voltage-gated sodium channel complex"/>
    <property type="evidence" value="ECO:0007669"/>
    <property type="project" value="TreeGrafter"/>
</dbReference>
<feature type="compositionally biased region" description="Polar residues" evidence="5">
    <location>
        <begin position="275"/>
        <end position="290"/>
    </location>
</feature>
<dbReference type="PANTHER" id="PTHR10037">
    <property type="entry name" value="VOLTAGE-GATED CATION CHANNEL CALCIUM AND SODIUM"/>
    <property type="match status" value="1"/>
</dbReference>
<evidence type="ECO:0000313" key="8">
    <source>
        <dbReference type="EMBL" id="CAB9501689.1"/>
    </source>
</evidence>
<evidence type="ECO:0000256" key="3">
    <source>
        <dbReference type="ARBA" id="ARBA00022989"/>
    </source>
</evidence>
<dbReference type="GO" id="GO:0005248">
    <property type="term" value="F:voltage-gated sodium channel activity"/>
    <property type="evidence" value="ECO:0007669"/>
    <property type="project" value="TreeGrafter"/>
</dbReference>
<comment type="subcellular location">
    <subcellularLocation>
        <location evidence="1">Membrane</location>
        <topology evidence="1">Multi-pass membrane protein</topology>
    </subcellularLocation>
</comment>
<feature type="region of interest" description="Disordered" evidence="5">
    <location>
        <begin position="1"/>
        <end position="35"/>
    </location>
</feature>
<feature type="compositionally biased region" description="Basic and acidic residues" evidence="5">
    <location>
        <begin position="229"/>
        <end position="241"/>
    </location>
</feature>
<feature type="compositionally biased region" description="Polar residues" evidence="5">
    <location>
        <begin position="575"/>
        <end position="586"/>
    </location>
</feature>
<dbReference type="Gene3D" id="1.20.120.350">
    <property type="entry name" value="Voltage-gated potassium channels. Chain C"/>
    <property type="match status" value="1"/>
</dbReference>
<feature type="region of interest" description="Disordered" evidence="5">
    <location>
        <begin position="562"/>
        <end position="586"/>
    </location>
</feature>
<evidence type="ECO:0000259" key="7">
    <source>
        <dbReference type="Pfam" id="PF00520"/>
    </source>
</evidence>
<proteinExistence type="predicted"/>
<dbReference type="OrthoDB" id="431720at2759"/>
<feature type="region of interest" description="Disordered" evidence="5">
    <location>
        <begin position="601"/>
        <end position="806"/>
    </location>
</feature>
<dbReference type="Gene3D" id="1.10.287.70">
    <property type="match status" value="1"/>
</dbReference>
<dbReference type="AlphaFoldDB" id="A0A9N8DJ48"/>
<sequence>MSDQQQEMYGRASRQGSSPQPLEQQVEVEGIDSMRVKVTNIVDGIFQFARSRSTNWSSGMSDSGRSGTPNSSRPSSPTNLPPSKTNSLASNSNHSRSSPITRPKAQRGGPSTKKVKFKEEPTQRRSSRSGPDEGDTTGGASSSSSRPLDADYTASAQTEDKNWQVSRRARNEIMNSLRDDSNSPKQKLRGPAGLSDDDEDGSRARSKQSSSATSFDSRDLRGSMASEFDSTRSADSNERHQRTGRSSSPMEGSSRRRPRGMDSSYKQNHRDDMDTSVSSQASWNVNLTENEQVEDTGPKELKWFERFMPDWLVVIRAWCGVVVLNDTFQILMVLLIVANSICMGLATFDFIDKDPHLNHVFDMVDRGFLIMFTVELALQFGYWGYQLFYDGWLLFDFVTVFLSWAMDGVQVFRSVRIFRAFRLVVRIPILKSLVYAVFHVIPRISAIVGLFTLLIYIFAVMSTTLYKDFFERGITDDDYFGSLDKSLFTLFQFVTLEGWADIVRDIMEVDPFAKYIFGLFLTVSGFILYSLVVAVVCDSFLAVESKIRLELKQQAKVERERRRALRRQKREERANQSSNYDSAMDSSYNYDSSFNFDSSMGLENDSSSRGRRSSRPLAFLRRNSKQKPELDPWKSSTDPNKVSSAQSARATPPPNPYAKPKKKRGFFEGIFAPIGDPVQGTPPPLGAPSRGVHPNLVRKSQRTSKGSMTDESHRSIATGKSASSDKSAETAKSDPATGENPRRNLTDVTVAEEDSLESPVPEFSQARSPRTTMVAKTLASGELERKKKRGRSAEKKKKRRPVRHRIKRVQYRLNKLTKTQAEILSTLDEMCKEMEALDDSSGSKDGRDSKDGKKESSKS</sequence>
<dbReference type="PANTHER" id="PTHR10037:SF62">
    <property type="entry name" value="SODIUM CHANNEL PROTEIN 60E"/>
    <property type="match status" value="1"/>
</dbReference>
<name>A0A9N8DJ48_9STRA</name>
<feature type="transmembrane region" description="Helical" evidence="6">
    <location>
        <begin position="330"/>
        <end position="351"/>
    </location>
</feature>
<dbReference type="InterPro" id="IPR043203">
    <property type="entry name" value="VGCC_Ca_Na"/>
</dbReference>
<feature type="compositionally biased region" description="Polar residues" evidence="5">
    <location>
        <begin position="14"/>
        <end position="23"/>
    </location>
</feature>
<keyword evidence="3 6" id="KW-1133">Transmembrane helix</keyword>
<dbReference type="EMBL" id="CAICTM010000114">
    <property type="protein sequence ID" value="CAB9501689.1"/>
    <property type="molecule type" value="Genomic_DNA"/>
</dbReference>
<organism evidence="8 9">
    <name type="scientific">Seminavis robusta</name>
    <dbReference type="NCBI Taxonomy" id="568900"/>
    <lineage>
        <taxon>Eukaryota</taxon>
        <taxon>Sar</taxon>
        <taxon>Stramenopiles</taxon>
        <taxon>Ochrophyta</taxon>
        <taxon>Bacillariophyta</taxon>
        <taxon>Bacillariophyceae</taxon>
        <taxon>Bacillariophycidae</taxon>
        <taxon>Naviculales</taxon>
        <taxon>Naviculaceae</taxon>
        <taxon>Seminavis</taxon>
    </lineage>
</organism>
<evidence type="ECO:0000313" key="9">
    <source>
        <dbReference type="Proteomes" id="UP001153069"/>
    </source>
</evidence>
<reference evidence="8" key="1">
    <citation type="submission" date="2020-06" db="EMBL/GenBank/DDBJ databases">
        <authorList>
            <consortium name="Plant Systems Biology data submission"/>
        </authorList>
    </citation>
    <scope>NUCLEOTIDE SEQUENCE</scope>
    <source>
        <strain evidence="8">D6</strain>
    </source>
</reference>
<feature type="domain" description="Ion transport" evidence="7">
    <location>
        <begin position="327"/>
        <end position="542"/>
    </location>
</feature>
<protein>
    <submittedName>
        <fullName evidence="8">Sodium channel voltage-gated type</fullName>
    </submittedName>
</protein>
<evidence type="ECO:0000256" key="6">
    <source>
        <dbReference type="SAM" id="Phobius"/>
    </source>
</evidence>
<evidence type="ECO:0000256" key="4">
    <source>
        <dbReference type="ARBA" id="ARBA00023136"/>
    </source>
</evidence>
<feature type="compositionally biased region" description="Low complexity" evidence="5">
    <location>
        <begin position="63"/>
        <end position="98"/>
    </location>
</feature>
<feature type="region of interest" description="Disordered" evidence="5">
    <location>
        <begin position="835"/>
        <end position="859"/>
    </location>
</feature>
<feature type="transmembrane region" description="Helical" evidence="6">
    <location>
        <begin position="433"/>
        <end position="459"/>
    </location>
</feature>
<dbReference type="InterPro" id="IPR027359">
    <property type="entry name" value="Volt_channel_dom_sf"/>
</dbReference>
<dbReference type="InterPro" id="IPR005821">
    <property type="entry name" value="Ion_trans_dom"/>
</dbReference>
<feature type="region of interest" description="Disordered" evidence="5">
    <location>
        <begin position="48"/>
        <end position="291"/>
    </location>
</feature>
<keyword evidence="2 6" id="KW-0812">Transmembrane</keyword>
<feature type="compositionally biased region" description="Polar residues" evidence="5">
    <location>
        <begin position="634"/>
        <end position="649"/>
    </location>
</feature>
<keyword evidence="8" id="KW-0406">Ion transport</keyword>
<gene>
    <name evidence="8" type="ORF">SEMRO_115_G056820.1</name>
</gene>
<dbReference type="Proteomes" id="UP001153069">
    <property type="component" value="Unassembled WGS sequence"/>
</dbReference>
<comment type="caution">
    <text evidence="8">The sequence shown here is derived from an EMBL/GenBank/DDBJ whole genome shotgun (WGS) entry which is preliminary data.</text>
</comment>
<dbReference type="SUPFAM" id="SSF81324">
    <property type="entry name" value="Voltage-gated potassium channels"/>
    <property type="match status" value="1"/>
</dbReference>
<evidence type="ECO:0000256" key="5">
    <source>
        <dbReference type="SAM" id="MobiDB-lite"/>
    </source>
</evidence>
<feature type="transmembrane region" description="Helical" evidence="6">
    <location>
        <begin position="515"/>
        <end position="543"/>
    </location>
</feature>
<feature type="compositionally biased region" description="Basic residues" evidence="5">
    <location>
        <begin position="786"/>
        <end position="806"/>
    </location>
</feature>
<dbReference type="Pfam" id="PF00520">
    <property type="entry name" value="Ion_trans"/>
    <property type="match status" value="1"/>
</dbReference>
<evidence type="ECO:0000256" key="1">
    <source>
        <dbReference type="ARBA" id="ARBA00004141"/>
    </source>
</evidence>
<keyword evidence="8" id="KW-0407">Ion channel</keyword>
<keyword evidence="8" id="KW-0813">Transport</keyword>
<feature type="compositionally biased region" description="Polar residues" evidence="5">
    <location>
        <begin position="50"/>
        <end position="61"/>
    </location>
</feature>
<evidence type="ECO:0000256" key="2">
    <source>
        <dbReference type="ARBA" id="ARBA00022692"/>
    </source>
</evidence>
<feature type="transmembrane region" description="Helical" evidence="6">
    <location>
        <begin position="363"/>
        <end position="385"/>
    </location>
</feature>
<accession>A0A9N8DJ48</accession>